<keyword evidence="4" id="KW-0695">RNA-directed DNA polymerase</keyword>
<dbReference type="AlphaFoldDB" id="A0A9K3I4N0"/>
<keyword evidence="1" id="KW-0863">Zinc-finger</keyword>
<comment type="caution">
    <text evidence="4">The sequence shown here is derived from an EMBL/GenBank/DDBJ whole genome shotgun (WGS) entry which is preliminary data.</text>
</comment>
<dbReference type="PANTHER" id="PTHR47481">
    <property type="match status" value="1"/>
</dbReference>
<evidence type="ECO:0000313" key="5">
    <source>
        <dbReference type="Proteomes" id="UP000215914"/>
    </source>
</evidence>
<keyword evidence="5" id="KW-1185">Reference proteome</keyword>
<keyword evidence="1" id="KW-0862">Zinc</keyword>
<dbReference type="EC" id="2.7.7.49" evidence="4"/>
<name>A0A9K3I4N0_HELAN</name>
<organism evidence="4 5">
    <name type="scientific">Helianthus annuus</name>
    <name type="common">Common sunflower</name>
    <dbReference type="NCBI Taxonomy" id="4232"/>
    <lineage>
        <taxon>Eukaryota</taxon>
        <taxon>Viridiplantae</taxon>
        <taxon>Streptophyta</taxon>
        <taxon>Embryophyta</taxon>
        <taxon>Tracheophyta</taxon>
        <taxon>Spermatophyta</taxon>
        <taxon>Magnoliopsida</taxon>
        <taxon>eudicotyledons</taxon>
        <taxon>Gunneridae</taxon>
        <taxon>Pentapetalae</taxon>
        <taxon>asterids</taxon>
        <taxon>campanulids</taxon>
        <taxon>Asterales</taxon>
        <taxon>Asteraceae</taxon>
        <taxon>Asteroideae</taxon>
        <taxon>Heliantheae alliance</taxon>
        <taxon>Heliantheae</taxon>
        <taxon>Helianthus</taxon>
    </lineage>
</organism>
<dbReference type="GO" id="GO:0008270">
    <property type="term" value="F:zinc ion binding"/>
    <property type="evidence" value="ECO:0007669"/>
    <property type="project" value="UniProtKB-KW"/>
</dbReference>
<keyword evidence="4" id="KW-0808">Transferase</keyword>
<feature type="region of interest" description="Disordered" evidence="2">
    <location>
        <begin position="220"/>
        <end position="262"/>
    </location>
</feature>
<keyword evidence="1" id="KW-0479">Metal-binding</keyword>
<feature type="domain" description="CCHC-type" evidence="3">
    <location>
        <begin position="264"/>
        <end position="279"/>
    </location>
</feature>
<dbReference type="PANTHER" id="PTHR47481:SF3">
    <property type="entry name" value="GAG-POLYPEPTIDE OF LTR COPIA-TYPE-RELATED"/>
    <property type="match status" value="1"/>
</dbReference>
<evidence type="ECO:0000313" key="4">
    <source>
        <dbReference type="EMBL" id="KAF5790338.1"/>
    </source>
</evidence>
<dbReference type="Gramene" id="mRNA:HanXRQr2_Chr09g0381991">
    <property type="protein sequence ID" value="mRNA:HanXRQr2_Chr09g0381991"/>
    <property type="gene ID" value="HanXRQr2_Chr09g0381991"/>
</dbReference>
<evidence type="ECO:0000259" key="3">
    <source>
        <dbReference type="PROSITE" id="PS50158"/>
    </source>
</evidence>
<protein>
    <submittedName>
        <fullName evidence="4">RNA-directed DNA polymerase</fullName>
        <ecNumber evidence="4">2.7.7.49</ecNumber>
    </submittedName>
</protein>
<dbReference type="Proteomes" id="UP000215914">
    <property type="component" value="Unassembled WGS sequence"/>
</dbReference>
<feature type="region of interest" description="Disordered" evidence="2">
    <location>
        <begin position="320"/>
        <end position="341"/>
    </location>
</feature>
<dbReference type="Pfam" id="PF14223">
    <property type="entry name" value="Retrotran_gag_2"/>
    <property type="match status" value="1"/>
</dbReference>
<dbReference type="GO" id="GO:0003676">
    <property type="term" value="F:nucleic acid binding"/>
    <property type="evidence" value="ECO:0007669"/>
    <property type="project" value="InterPro"/>
</dbReference>
<gene>
    <name evidence="4" type="ORF">HanXRQr2_Chr09g0381991</name>
</gene>
<accession>A0A9K3I4N0</accession>
<dbReference type="PROSITE" id="PS50158">
    <property type="entry name" value="ZF_CCHC"/>
    <property type="match status" value="1"/>
</dbReference>
<dbReference type="InterPro" id="IPR036875">
    <property type="entry name" value="Znf_CCHC_sf"/>
</dbReference>
<reference evidence="4" key="2">
    <citation type="submission" date="2020-06" db="EMBL/GenBank/DDBJ databases">
        <title>Helianthus annuus Genome sequencing and assembly Release 2.</title>
        <authorList>
            <person name="Gouzy J."/>
            <person name="Langlade N."/>
            <person name="Munos S."/>
        </authorList>
    </citation>
    <scope>NUCLEOTIDE SEQUENCE</scope>
    <source>
        <tissue evidence="4">Leaves</tissue>
    </source>
</reference>
<feature type="compositionally biased region" description="Low complexity" evidence="2">
    <location>
        <begin position="237"/>
        <end position="252"/>
    </location>
</feature>
<proteinExistence type="predicted"/>
<reference evidence="4" key="1">
    <citation type="journal article" date="2017" name="Nature">
        <title>The sunflower genome provides insights into oil metabolism, flowering and Asterid evolution.</title>
        <authorList>
            <person name="Badouin H."/>
            <person name="Gouzy J."/>
            <person name="Grassa C.J."/>
            <person name="Murat F."/>
            <person name="Staton S.E."/>
            <person name="Cottret L."/>
            <person name="Lelandais-Briere C."/>
            <person name="Owens G.L."/>
            <person name="Carrere S."/>
            <person name="Mayjonade B."/>
            <person name="Legrand L."/>
            <person name="Gill N."/>
            <person name="Kane N.C."/>
            <person name="Bowers J.E."/>
            <person name="Hubner S."/>
            <person name="Bellec A."/>
            <person name="Berard A."/>
            <person name="Berges H."/>
            <person name="Blanchet N."/>
            <person name="Boniface M.C."/>
            <person name="Brunel D."/>
            <person name="Catrice O."/>
            <person name="Chaidir N."/>
            <person name="Claudel C."/>
            <person name="Donnadieu C."/>
            <person name="Faraut T."/>
            <person name="Fievet G."/>
            <person name="Helmstetter N."/>
            <person name="King M."/>
            <person name="Knapp S.J."/>
            <person name="Lai Z."/>
            <person name="Le Paslier M.C."/>
            <person name="Lippi Y."/>
            <person name="Lorenzon L."/>
            <person name="Mandel J.R."/>
            <person name="Marage G."/>
            <person name="Marchand G."/>
            <person name="Marquand E."/>
            <person name="Bret-Mestries E."/>
            <person name="Morien E."/>
            <person name="Nambeesan S."/>
            <person name="Nguyen T."/>
            <person name="Pegot-Espagnet P."/>
            <person name="Pouilly N."/>
            <person name="Raftis F."/>
            <person name="Sallet E."/>
            <person name="Schiex T."/>
            <person name="Thomas J."/>
            <person name="Vandecasteele C."/>
            <person name="Vares D."/>
            <person name="Vear F."/>
            <person name="Vautrin S."/>
            <person name="Crespi M."/>
            <person name="Mangin B."/>
            <person name="Burke J.M."/>
            <person name="Salse J."/>
            <person name="Munos S."/>
            <person name="Vincourt P."/>
            <person name="Rieseberg L.H."/>
            <person name="Langlade N.B."/>
        </authorList>
    </citation>
    <scope>NUCLEOTIDE SEQUENCE</scope>
    <source>
        <tissue evidence="4">Leaves</tissue>
    </source>
</reference>
<sequence>MASSSSSPTEFNNTSLQTILHLITIKLSSTNYLPWKNQIHPVLAFLNLLKHIDGTPSPPETITSDGKSAPNPEFRLWKDNDQKLILLIQSTLTEEAMSEVIGHTSAHQVWHALEHAYSHCSVERMHTLRDSLRQLKKGTSSVSDFGKKFKSLCDQLAAIGHPVSDEDKRHWFLCGLGSTFETFSTSLRMIRPAPQFRDVLAQAENHEIFMATLNIQPPPQAAFSAQTGRSLHHTKPSRGASSGRYRGSSSGRTRNFNNRRPPHCQLCRKEGHFASSCPSLASYAQHATPLDANLAQAFHAQCGITPDWTADSGATAHMLRSTDGLDESHTDTGPKNSSGSR</sequence>
<dbReference type="InterPro" id="IPR001878">
    <property type="entry name" value="Znf_CCHC"/>
</dbReference>
<evidence type="ECO:0000256" key="1">
    <source>
        <dbReference type="PROSITE-ProRule" id="PRU00047"/>
    </source>
</evidence>
<dbReference type="GO" id="GO:0003964">
    <property type="term" value="F:RNA-directed DNA polymerase activity"/>
    <property type="evidence" value="ECO:0007669"/>
    <property type="project" value="UniProtKB-KW"/>
</dbReference>
<dbReference type="EMBL" id="MNCJ02000324">
    <property type="protein sequence ID" value="KAF5790338.1"/>
    <property type="molecule type" value="Genomic_DNA"/>
</dbReference>
<evidence type="ECO:0000256" key="2">
    <source>
        <dbReference type="SAM" id="MobiDB-lite"/>
    </source>
</evidence>
<keyword evidence="4" id="KW-0548">Nucleotidyltransferase</keyword>
<dbReference type="SUPFAM" id="SSF57756">
    <property type="entry name" value="Retrovirus zinc finger-like domains"/>
    <property type="match status" value="1"/>
</dbReference>